<dbReference type="EMBL" id="JAUFPN010000310">
    <property type="protein sequence ID" value="MDN3568884.1"/>
    <property type="molecule type" value="Genomic_DNA"/>
</dbReference>
<protein>
    <recommendedName>
        <fullName evidence="9">Polysaccharide biosynthesis protein C-terminal domain-containing protein</fullName>
    </recommendedName>
</protein>
<keyword evidence="3 6" id="KW-0812">Transmembrane</keyword>
<feature type="transmembrane region" description="Helical" evidence="6">
    <location>
        <begin position="379"/>
        <end position="402"/>
    </location>
</feature>
<evidence type="ECO:0000256" key="5">
    <source>
        <dbReference type="ARBA" id="ARBA00023136"/>
    </source>
</evidence>
<evidence type="ECO:0000313" key="8">
    <source>
        <dbReference type="Proteomes" id="UP001529369"/>
    </source>
</evidence>
<reference evidence="8" key="1">
    <citation type="journal article" date="2019" name="Int. J. Syst. Evol. Microbiol.">
        <title>The Global Catalogue of Microorganisms (GCM) 10K type strain sequencing project: providing services to taxonomists for standard genome sequencing and annotation.</title>
        <authorList>
            <consortium name="The Broad Institute Genomics Platform"/>
            <consortium name="The Broad Institute Genome Sequencing Center for Infectious Disease"/>
            <person name="Wu L."/>
            <person name="Ma J."/>
        </authorList>
    </citation>
    <scope>NUCLEOTIDE SEQUENCE [LARGE SCALE GENOMIC DNA]</scope>
    <source>
        <strain evidence="8">CECT 7131</strain>
    </source>
</reference>
<dbReference type="PANTHER" id="PTHR30250:SF11">
    <property type="entry name" value="O-ANTIGEN TRANSPORTER-RELATED"/>
    <property type="match status" value="1"/>
</dbReference>
<feature type="transmembrane region" description="Helical" evidence="6">
    <location>
        <begin position="227"/>
        <end position="251"/>
    </location>
</feature>
<keyword evidence="2" id="KW-1003">Cell membrane</keyword>
<dbReference type="InterPro" id="IPR050833">
    <property type="entry name" value="Poly_Biosynth_Transport"/>
</dbReference>
<feature type="transmembrane region" description="Helical" evidence="6">
    <location>
        <begin position="329"/>
        <end position="348"/>
    </location>
</feature>
<feature type="transmembrane region" description="Helical" evidence="6">
    <location>
        <begin position="41"/>
        <end position="67"/>
    </location>
</feature>
<feature type="transmembrane region" description="Helical" evidence="6">
    <location>
        <begin position="197"/>
        <end position="215"/>
    </location>
</feature>
<feature type="transmembrane region" description="Helical" evidence="6">
    <location>
        <begin position="12"/>
        <end position="35"/>
    </location>
</feature>
<dbReference type="RefSeq" id="WP_290321006.1">
    <property type="nucleotide sequence ID" value="NZ_JAUFPN010000310.1"/>
</dbReference>
<organism evidence="7 8">
    <name type="scientific">Paeniroseomonas aquatica</name>
    <dbReference type="NCBI Taxonomy" id="373043"/>
    <lineage>
        <taxon>Bacteria</taxon>
        <taxon>Pseudomonadati</taxon>
        <taxon>Pseudomonadota</taxon>
        <taxon>Alphaproteobacteria</taxon>
        <taxon>Acetobacterales</taxon>
        <taxon>Acetobacteraceae</taxon>
        <taxon>Paeniroseomonas</taxon>
    </lineage>
</organism>
<evidence type="ECO:0000256" key="3">
    <source>
        <dbReference type="ARBA" id="ARBA00022692"/>
    </source>
</evidence>
<sequence>MRIRPQLRHASWTLIDQGIVSAGMFAISILLARWLPPADYGIYGLLLGAMFGLQLVNATLLFHPLSVLLLQAPEAERPALLRSAVLLVAAAAAALGLPLGLGLLAFGLGGLVLPALACFLLWQLQEAMRRGLLAGFRHRAATLGDLLSYPGQVVAAGVLAALDALSLASVLYALALTSGLAALLQARQLGLRWRGPLALRPTLLAFWSVGGFWSLGNGLLAHVRMQVLPWALAIGAGPAAAAGFQAALNIVNLSNPFVMGLCNLIPQAAARAAGQGMAAAWRGVRVYLLLAAPPLLGFSLLVLAVPEAVLRLVYGEGSAYLGLATPVRLLVLAVLFGSGTELVVAFLHGVRSVPAAFLVNAAGALTATVLALAAAGPLGIVGCGLALLGANLVRLGMVHMVLTRALVAGGRRVGLREIEQ</sequence>
<keyword evidence="4 6" id="KW-1133">Transmembrane helix</keyword>
<keyword evidence="5 6" id="KW-0472">Membrane</keyword>
<feature type="transmembrane region" description="Helical" evidence="6">
    <location>
        <begin position="355"/>
        <end position="373"/>
    </location>
</feature>
<evidence type="ECO:0000256" key="2">
    <source>
        <dbReference type="ARBA" id="ARBA00022475"/>
    </source>
</evidence>
<evidence type="ECO:0000313" key="7">
    <source>
        <dbReference type="EMBL" id="MDN3568884.1"/>
    </source>
</evidence>
<accession>A0ABT8AGD1</accession>
<keyword evidence="8" id="KW-1185">Reference proteome</keyword>
<name>A0ABT8AGD1_9PROT</name>
<dbReference type="Proteomes" id="UP001529369">
    <property type="component" value="Unassembled WGS sequence"/>
</dbReference>
<comment type="caution">
    <text evidence="7">The sequence shown here is derived from an EMBL/GenBank/DDBJ whole genome shotgun (WGS) entry which is preliminary data.</text>
</comment>
<evidence type="ECO:0000256" key="6">
    <source>
        <dbReference type="SAM" id="Phobius"/>
    </source>
</evidence>
<proteinExistence type="predicted"/>
<dbReference type="PANTHER" id="PTHR30250">
    <property type="entry name" value="PST FAMILY PREDICTED COLANIC ACID TRANSPORTER"/>
    <property type="match status" value="1"/>
</dbReference>
<feature type="transmembrane region" description="Helical" evidence="6">
    <location>
        <begin position="79"/>
        <end position="97"/>
    </location>
</feature>
<evidence type="ECO:0000256" key="4">
    <source>
        <dbReference type="ARBA" id="ARBA00022989"/>
    </source>
</evidence>
<evidence type="ECO:0000256" key="1">
    <source>
        <dbReference type="ARBA" id="ARBA00004651"/>
    </source>
</evidence>
<comment type="subcellular location">
    <subcellularLocation>
        <location evidence="1">Cell membrane</location>
        <topology evidence="1">Multi-pass membrane protein</topology>
    </subcellularLocation>
</comment>
<feature type="transmembrane region" description="Helical" evidence="6">
    <location>
        <begin position="286"/>
        <end position="309"/>
    </location>
</feature>
<gene>
    <name evidence="7" type="ORF">QWZ14_31285</name>
</gene>
<evidence type="ECO:0008006" key="9">
    <source>
        <dbReference type="Google" id="ProtNLM"/>
    </source>
</evidence>
<feature type="transmembrane region" description="Helical" evidence="6">
    <location>
        <begin position="103"/>
        <end position="122"/>
    </location>
</feature>